<dbReference type="AlphaFoldDB" id="A0A8S2REV6"/>
<accession>A0A8S2REV6</accession>
<dbReference type="Proteomes" id="UP000677228">
    <property type="component" value="Unassembled WGS sequence"/>
</dbReference>
<sequence length="91" mass="10436">MLYLHDILASIRSEKINIFRSALAAAPEQLIHTIKVENNSDYSPLKQLRYMCSFYLFLKLVRRISSSQFCIAGRRRIAQAIAEAEISSDDD</sequence>
<name>A0A8S2REV6_9BILA</name>
<reference evidence="2" key="1">
    <citation type="submission" date="2021-02" db="EMBL/GenBank/DDBJ databases">
        <authorList>
            <person name="Nowell W R."/>
        </authorList>
    </citation>
    <scope>NUCLEOTIDE SEQUENCE</scope>
</reference>
<dbReference type="Proteomes" id="UP000682733">
    <property type="component" value="Unassembled WGS sequence"/>
</dbReference>
<proteinExistence type="predicted"/>
<comment type="caution">
    <text evidence="2">The sequence shown here is derived from an EMBL/GenBank/DDBJ whole genome shotgun (WGS) entry which is preliminary data.</text>
</comment>
<dbReference type="EMBL" id="CAJOBA010044187">
    <property type="protein sequence ID" value="CAF4160432.1"/>
    <property type="molecule type" value="Genomic_DNA"/>
</dbReference>
<evidence type="ECO:0000313" key="3">
    <source>
        <dbReference type="Proteomes" id="UP000682733"/>
    </source>
</evidence>
<evidence type="ECO:0000313" key="1">
    <source>
        <dbReference type="EMBL" id="CAF1349730.1"/>
    </source>
</evidence>
<dbReference type="EMBL" id="CAJNOK010022551">
    <property type="protein sequence ID" value="CAF1349730.1"/>
    <property type="molecule type" value="Genomic_DNA"/>
</dbReference>
<protein>
    <submittedName>
        <fullName evidence="2">Uncharacterized protein</fullName>
    </submittedName>
</protein>
<gene>
    <name evidence="1" type="ORF">OVA965_LOCUS30741</name>
    <name evidence="2" type="ORF">TMI583_LOCUS31549</name>
</gene>
<organism evidence="2 3">
    <name type="scientific">Didymodactylos carnosus</name>
    <dbReference type="NCBI Taxonomy" id="1234261"/>
    <lineage>
        <taxon>Eukaryota</taxon>
        <taxon>Metazoa</taxon>
        <taxon>Spiralia</taxon>
        <taxon>Gnathifera</taxon>
        <taxon>Rotifera</taxon>
        <taxon>Eurotatoria</taxon>
        <taxon>Bdelloidea</taxon>
        <taxon>Philodinida</taxon>
        <taxon>Philodinidae</taxon>
        <taxon>Didymodactylos</taxon>
    </lineage>
</organism>
<evidence type="ECO:0000313" key="2">
    <source>
        <dbReference type="EMBL" id="CAF4160432.1"/>
    </source>
</evidence>